<accession>A0A9W5ZZ76</accession>
<dbReference type="AlphaFoldDB" id="A0A9W5ZZ76"/>
<dbReference type="Proteomes" id="UP001144191">
    <property type="component" value="Unassembled WGS sequence"/>
</dbReference>
<name>A0A9W5ZZ76_ASPNG</name>
<comment type="caution">
    <text evidence="1">The sequence shown here is derived from an EMBL/GenBank/DDBJ whole genome shotgun (WGS) entry which is preliminary data.</text>
</comment>
<organism evidence="1 2">
    <name type="scientific">Aspergillus niger</name>
    <dbReference type="NCBI Taxonomy" id="5061"/>
    <lineage>
        <taxon>Eukaryota</taxon>
        <taxon>Fungi</taxon>
        <taxon>Dikarya</taxon>
        <taxon>Ascomycota</taxon>
        <taxon>Pezizomycotina</taxon>
        <taxon>Eurotiomycetes</taxon>
        <taxon>Eurotiomycetidae</taxon>
        <taxon>Eurotiales</taxon>
        <taxon>Aspergillaceae</taxon>
        <taxon>Aspergillus</taxon>
        <taxon>Aspergillus subgen. Circumdati</taxon>
    </lineage>
</organism>
<gene>
    <name evidence="1" type="ORF">AnigIFM63604_002570</name>
</gene>
<proteinExistence type="predicted"/>
<protein>
    <submittedName>
        <fullName evidence="1">Uncharacterized protein</fullName>
    </submittedName>
</protein>
<sequence length="92" mass="10358">MQEASQLVALVNQQPGQPGADGMYRHYLASQCGTQIFINSLVYQKKWIDYLQTGQNTDAFATLQSYGPYYIDSIRDVSRFALIIVALSLYLS</sequence>
<reference evidence="1" key="1">
    <citation type="submission" date="2022-07" db="EMBL/GenBank/DDBJ databases">
        <title>Taxonomy of Aspergillus series Nigri: significant species reduction supported by multi-species coalescent approaches.</title>
        <authorList>
            <person name="Bian C."/>
            <person name="Kusuya Y."/>
            <person name="Sklenar F."/>
            <person name="D'hooge E."/>
            <person name="Yaguchi T."/>
            <person name="Takahashi H."/>
            <person name="Hubka V."/>
        </authorList>
    </citation>
    <scope>NUCLEOTIDE SEQUENCE</scope>
    <source>
        <strain evidence="1">IFM 63604</strain>
    </source>
</reference>
<dbReference type="EMBL" id="BRPB01000015">
    <property type="protein sequence ID" value="GLA47761.1"/>
    <property type="molecule type" value="Genomic_DNA"/>
</dbReference>
<evidence type="ECO:0000313" key="1">
    <source>
        <dbReference type="EMBL" id="GLA47761.1"/>
    </source>
</evidence>
<evidence type="ECO:0000313" key="2">
    <source>
        <dbReference type="Proteomes" id="UP001144191"/>
    </source>
</evidence>